<evidence type="ECO:0000313" key="3">
    <source>
        <dbReference type="EnsemblMetazoa" id="ISCW014384-PA"/>
    </source>
</evidence>
<evidence type="ECO:0000256" key="1">
    <source>
        <dbReference type="SAM" id="Phobius"/>
    </source>
</evidence>
<sequence>YLRMRYGNEVGLTACCIYFILSQILGAVAIYTAAMAVSTIFGVPLLGCSLGIGMTGTIFTALVSSIVLTF</sequence>
<name>B7QKJ8_IXOSC</name>
<dbReference type="EMBL" id="ABJB010270723">
    <property type="status" value="NOT_ANNOTATED_CDS"/>
    <property type="molecule type" value="Genomic_DNA"/>
</dbReference>
<dbReference type="PaxDb" id="6945-B7QKJ8"/>
<evidence type="ECO:0000313" key="4">
    <source>
        <dbReference type="Proteomes" id="UP000001555"/>
    </source>
</evidence>
<keyword evidence="1" id="KW-0812">Transmembrane</keyword>
<feature type="non-terminal residue" evidence="2">
    <location>
        <position position="1"/>
    </location>
</feature>
<keyword evidence="1" id="KW-0472">Membrane</keyword>
<feature type="transmembrane region" description="Helical" evidence="1">
    <location>
        <begin position="12"/>
        <end position="34"/>
    </location>
</feature>
<dbReference type="EnsemblMetazoa" id="ISCW014384-RA">
    <property type="protein sequence ID" value="ISCW014384-PA"/>
    <property type="gene ID" value="ISCW014384"/>
</dbReference>
<dbReference type="InParanoid" id="B7QKJ8"/>
<reference evidence="3" key="2">
    <citation type="submission" date="2020-05" db="UniProtKB">
        <authorList>
            <consortium name="EnsemblMetazoa"/>
        </authorList>
    </citation>
    <scope>IDENTIFICATION</scope>
    <source>
        <strain evidence="3">wikel</strain>
    </source>
</reference>
<dbReference type="VEuPathDB" id="VectorBase:ISCW014384"/>
<keyword evidence="4" id="KW-1185">Reference proteome</keyword>
<dbReference type="HOGENOM" id="CLU_2765116_0_0_1"/>
<dbReference type="Proteomes" id="UP000001555">
    <property type="component" value="Unassembled WGS sequence"/>
</dbReference>
<dbReference type="VEuPathDB" id="VectorBase:ISCI014384"/>
<reference evidence="2 4" key="1">
    <citation type="submission" date="2008-03" db="EMBL/GenBank/DDBJ databases">
        <title>Annotation of Ixodes scapularis.</title>
        <authorList>
            <consortium name="Ixodes scapularis Genome Project Consortium"/>
            <person name="Caler E."/>
            <person name="Hannick L.I."/>
            <person name="Bidwell S."/>
            <person name="Joardar V."/>
            <person name="Thiagarajan M."/>
            <person name="Amedeo P."/>
            <person name="Galinsky K.J."/>
            <person name="Schobel S."/>
            <person name="Inman J."/>
            <person name="Hostetler J."/>
            <person name="Miller J."/>
            <person name="Hammond M."/>
            <person name="Megy K."/>
            <person name="Lawson D."/>
            <person name="Kodira C."/>
            <person name="Sutton G."/>
            <person name="Meyer J."/>
            <person name="Hill C.A."/>
            <person name="Birren B."/>
            <person name="Nene V."/>
            <person name="Collins F."/>
            <person name="Alarcon-Chaidez F."/>
            <person name="Wikel S."/>
            <person name="Strausberg R."/>
        </authorList>
    </citation>
    <scope>NUCLEOTIDE SEQUENCE [LARGE SCALE GENOMIC DNA]</scope>
    <source>
        <strain evidence="4">Wikel</strain>
        <strain evidence="2">Wikel colony</strain>
    </source>
</reference>
<evidence type="ECO:0000313" key="2">
    <source>
        <dbReference type="EMBL" id="EEC19370.1"/>
    </source>
</evidence>
<protein>
    <submittedName>
        <fullName evidence="2 3">Uncharacterized protein</fullName>
    </submittedName>
</protein>
<gene>
    <name evidence="3" type="primary">8042640</name>
    <name evidence="2" type="ORF">IscW_ISCW014384</name>
</gene>
<keyword evidence="1" id="KW-1133">Transmembrane helix</keyword>
<dbReference type="AlphaFoldDB" id="B7QKJ8"/>
<organism>
    <name type="scientific">Ixodes scapularis</name>
    <name type="common">Black-legged tick</name>
    <name type="synonym">Deer tick</name>
    <dbReference type="NCBI Taxonomy" id="6945"/>
    <lineage>
        <taxon>Eukaryota</taxon>
        <taxon>Metazoa</taxon>
        <taxon>Ecdysozoa</taxon>
        <taxon>Arthropoda</taxon>
        <taxon>Chelicerata</taxon>
        <taxon>Arachnida</taxon>
        <taxon>Acari</taxon>
        <taxon>Parasitiformes</taxon>
        <taxon>Ixodida</taxon>
        <taxon>Ixodoidea</taxon>
        <taxon>Ixodidae</taxon>
        <taxon>Ixodinae</taxon>
        <taxon>Ixodes</taxon>
    </lineage>
</organism>
<dbReference type="EMBL" id="DS960353">
    <property type="protein sequence ID" value="EEC19370.1"/>
    <property type="molecule type" value="Genomic_DNA"/>
</dbReference>
<proteinExistence type="predicted"/>
<feature type="transmembrane region" description="Helical" evidence="1">
    <location>
        <begin position="40"/>
        <end position="68"/>
    </location>
</feature>
<dbReference type="EMBL" id="ABJB011140526">
    <property type="status" value="NOT_ANNOTATED_CDS"/>
    <property type="molecule type" value="Genomic_DNA"/>
</dbReference>
<accession>B7QKJ8</accession>